<keyword evidence="1" id="KW-0812">Transmembrane</keyword>
<accession>A0ABV7HIH7</accession>
<feature type="transmembrane region" description="Helical" evidence="1">
    <location>
        <begin position="6"/>
        <end position="22"/>
    </location>
</feature>
<gene>
    <name evidence="2" type="ORF">ACFOEB_00555</name>
</gene>
<proteinExistence type="predicted"/>
<keyword evidence="1" id="KW-1133">Transmembrane helix</keyword>
<dbReference type="EMBL" id="JBHRTL010000001">
    <property type="protein sequence ID" value="MFC3153678.1"/>
    <property type="molecule type" value="Genomic_DNA"/>
</dbReference>
<protein>
    <submittedName>
        <fullName evidence="2">Uncharacterized protein</fullName>
    </submittedName>
</protein>
<keyword evidence="3" id="KW-1185">Reference proteome</keyword>
<reference evidence="3" key="1">
    <citation type="journal article" date="2019" name="Int. J. Syst. Evol. Microbiol.">
        <title>The Global Catalogue of Microorganisms (GCM) 10K type strain sequencing project: providing services to taxonomists for standard genome sequencing and annotation.</title>
        <authorList>
            <consortium name="The Broad Institute Genomics Platform"/>
            <consortium name="The Broad Institute Genome Sequencing Center for Infectious Disease"/>
            <person name="Wu L."/>
            <person name="Ma J."/>
        </authorList>
    </citation>
    <scope>NUCLEOTIDE SEQUENCE [LARGE SCALE GENOMIC DNA]</scope>
    <source>
        <strain evidence="3">KCTC 52141</strain>
    </source>
</reference>
<sequence>MITYLYWAAAIALAMVLLVGLGKYNFWKAALISAIAVLLVGWAAYYFHFQQVFVKKYGGVMSVTVPDGQQHIAATWKDENLWIENYDPKTNTCHFNEYSKGNVLQGKVKIKNCNPIRGNNAARAIAPVAQRTSAASQPARQ</sequence>
<evidence type="ECO:0000256" key="1">
    <source>
        <dbReference type="SAM" id="Phobius"/>
    </source>
</evidence>
<dbReference type="Proteomes" id="UP001595548">
    <property type="component" value="Unassembled WGS sequence"/>
</dbReference>
<keyword evidence="1" id="KW-0472">Membrane</keyword>
<organism evidence="2 3">
    <name type="scientific">Gilvimarinus japonicus</name>
    <dbReference type="NCBI Taxonomy" id="1796469"/>
    <lineage>
        <taxon>Bacteria</taxon>
        <taxon>Pseudomonadati</taxon>
        <taxon>Pseudomonadota</taxon>
        <taxon>Gammaproteobacteria</taxon>
        <taxon>Cellvibrionales</taxon>
        <taxon>Cellvibrionaceae</taxon>
        <taxon>Gilvimarinus</taxon>
    </lineage>
</organism>
<evidence type="ECO:0000313" key="2">
    <source>
        <dbReference type="EMBL" id="MFC3153678.1"/>
    </source>
</evidence>
<dbReference type="RefSeq" id="WP_382413553.1">
    <property type="nucleotide sequence ID" value="NZ_AP031500.1"/>
</dbReference>
<name>A0ABV7HIH7_9GAMM</name>
<feature type="transmembrane region" description="Helical" evidence="1">
    <location>
        <begin position="29"/>
        <end position="47"/>
    </location>
</feature>
<comment type="caution">
    <text evidence="2">The sequence shown here is derived from an EMBL/GenBank/DDBJ whole genome shotgun (WGS) entry which is preliminary data.</text>
</comment>
<evidence type="ECO:0000313" key="3">
    <source>
        <dbReference type="Proteomes" id="UP001595548"/>
    </source>
</evidence>